<feature type="compositionally biased region" description="Low complexity" evidence="1">
    <location>
        <begin position="60"/>
        <end position="70"/>
    </location>
</feature>
<feature type="region of interest" description="Disordered" evidence="1">
    <location>
        <begin position="44"/>
        <end position="70"/>
    </location>
</feature>
<dbReference type="KEGG" id="bpg:Bathy07g02470"/>
<feature type="region of interest" description="Disordered" evidence="1">
    <location>
        <begin position="1"/>
        <end position="27"/>
    </location>
</feature>
<dbReference type="EMBL" id="FO082272">
    <property type="protein sequence ID" value="CCO66023.1"/>
    <property type="molecule type" value="Genomic_DNA"/>
</dbReference>
<sequence>MKHEDTDDDARRQSSSTSTTTTSSSSSIPFAHLSFFKSLSKNTNATQIGNDNDGGEKKNQQQQRQQQQQTQENCYQCRLVGTSACAVAASVVAYDRILGTTKRPLAHSLLYGAFGLGFAGLGVLRWNDLTFEDAEEMWRKLF</sequence>
<name>K8F143_9CHLO</name>
<dbReference type="Proteomes" id="UP000198341">
    <property type="component" value="Chromosome 7"/>
</dbReference>
<evidence type="ECO:0000256" key="1">
    <source>
        <dbReference type="SAM" id="MobiDB-lite"/>
    </source>
</evidence>
<keyword evidence="3" id="KW-1185">Reference proteome</keyword>
<feature type="compositionally biased region" description="Basic and acidic residues" evidence="1">
    <location>
        <begin position="1"/>
        <end position="12"/>
    </location>
</feature>
<accession>K8F143</accession>
<feature type="compositionally biased region" description="Low complexity" evidence="1">
    <location>
        <begin position="14"/>
        <end position="27"/>
    </location>
</feature>
<reference evidence="2 3" key="1">
    <citation type="submission" date="2011-10" db="EMBL/GenBank/DDBJ databases">
        <authorList>
            <person name="Genoscope - CEA"/>
        </authorList>
    </citation>
    <scope>NUCLEOTIDE SEQUENCE [LARGE SCALE GENOMIC DNA]</scope>
    <source>
        <strain evidence="2 3">RCC 1105</strain>
    </source>
</reference>
<protein>
    <recommendedName>
        <fullName evidence="4">DUF4536 domain-containing protein</fullName>
    </recommendedName>
</protein>
<gene>
    <name evidence="2" type="ORF">Bathy07g02470</name>
</gene>
<evidence type="ECO:0000313" key="3">
    <source>
        <dbReference type="Proteomes" id="UP000198341"/>
    </source>
</evidence>
<evidence type="ECO:0008006" key="4">
    <source>
        <dbReference type="Google" id="ProtNLM"/>
    </source>
</evidence>
<organism evidence="2 3">
    <name type="scientific">Bathycoccus prasinos</name>
    <dbReference type="NCBI Taxonomy" id="41875"/>
    <lineage>
        <taxon>Eukaryota</taxon>
        <taxon>Viridiplantae</taxon>
        <taxon>Chlorophyta</taxon>
        <taxon>Mamiellophyceae</taxon>
        <taxon>Mamiellales</taxon>
        <taxon>Bathycoccaceae</taxon>
        <taxon>Bathycoccus</taxon>
    </lineage>
</organism>
<evidence type="ECO:0000313" key="2">
    <source>
        <dbReference type="EMBL" id="CCO66023.1"/>
    </source>
</evidence>
<dbReference type="RefSeq" id="XP_007511935.1">
    <property type="nucleotide sequence ID" value="XM_007511873.1"/>
</dbReference>
<dbReference type="GeneID" id="19014736"/>
<dbReference type="AlphaFoldDB" id="K8F143"/>
<proteinExistence type="predicted"/>